<reference evidence="2" key="1">
    <citation type="journal article" date="2015" name="Genome Announc.">
        <title>Draft Genome Sequence of Bacteroidales Strain TBC1, a Novel Isolate from a Methanogenic Wastewater Treatment System.</title>
        <authorList>
            <person name="Tourlousse D.M."/>
            <person name="Matsuura N."/>
            <person name="Sun L."/>
            <person name="Toyonaga M."/>
            <person name="Kuroda K."/>
            <person name="Ohashi A."/>
            <person name="Cruz R."/>
            <person name="Yamaguchi T."/>
            <person name="Sekiguchi Y."/>
        </authorList>
    </citation>
    <scope>NUCLEOTIDE SEQUENCE [LARGE SCALE GENOMIC DNA]</scope>
    <source>
        <strain evidence="2">TBC1</strain>
    </source>
</reference>
<proteinExistence type="predicted"/>
<dbReference type="AlphaFoldDB" id="A0A0S7BRV2"/>
<feature type="chain" id="PRO_5006633141" description="Outer membrane protein beta-barrel domain" evidence="1">
    <location>
        <begin position="21"/>
        <end position="252"/>
    </location>
</feature>
<dbReference type="STRING" id="1678841.TBC1_111635"/>
<dbReference type="OrthoDB" id="7475268at2"/>
<name>A0A0S7BRV2_9BACT</name>
<feature type="signal peptide" evidence="1">
    <location>
        <begin position="1"/>
        <end position="20"/>
    </location>
</feature>
<gene>
    <name evidence="2" type="ORF">TBC1_111635</name>
</gene>
<organism evidence="2">
    <name type="scientific">Lentimicrobium saccharophilum</name>
    <dbReference type="NCBI Taxonomy" id="1678841"/>
    <lineage>
        <taxon>Bacteria</taxon>
        <taxon>Pseudomonadati</taxon>
        <taxon>Bacteroidota</taxon>
        <taxon>Bacteroidia</taxon>
        <taxon>Bacteroidales</taxon>
        <taxon>Lentimicrobiaceae</taxon>
        <taxon>Lentimicrobium</taxon>
    </lineage>
</organism>
<sequence length="252" mass="28546">MKHSLKLILLFLLAAPSLFAQKSISDSAIFTHLIHGSLSLQLPGNDLAGRFGQFAQVGPGYIFKTRANWILGVESNFIFGGIVKNSDNILQSIATTDGNIIDMEGTYADFHFYMRGFNAMARIGKIIPAWGPNRNSGILLTLAGGYLQHKIYIEHRDKTAPQITGDYVKGYDEFKNGFVSNIFLGYLYLGNNNKVNFYTGLDFSMAKTSWVRPYSFAERKYHEGSFIDTFAGIRFGWFIPVYRRAPKEFYYY</sequence>
<evidence type="ECO:0000256" key="1">
    <source>
        <dbReference type="SAM" id="SignalP"/>
    </source>
</evidence>
<accession>A0A0S7BRV2</accession>
<dbReference type="RefSeq" id="WP_062040625.1">
    <property type="nucleotide sequence ID" value="NZ_DF968182.1"/>
</dbReference>
<protein>
    <recommendedName>
        <fullName evidence="4">Outer membrane protein beta-barrel domain</fullName>
    </recommendedName>
</protein>
<keyword evidence="3" id="KW-1185">Reference proteome</keyword>
<dbReference type="EMBL" id="DF968182">
    <property type="protein sequence ID" value="GAP43482.1"/>
    <property type="molecule type" value="Genomic_DNA"/>
</dbReference>
<evidence type="ECO:0000313" key="3">
    <source>
        <dbReference type="Proteomes" id="UP000053091"/>
    </source>
</evidence>
<dbReference type="Proteomes" id="UP000053091">
    <property type="component" value="Unassembled WGS sequence"/>
</dbReference>
<evidence type="ECO:0008006" key="4">
    <source>
        <dbReference type="Google" id="ProtNLM"/>
    </source>
</evidence>
<evidence type="ECO:0000313" key="2">
    <source>
        <dbReference type="EMBL" id="GAP43482.1"/>
    </source>
</evidence>
<keyword evidence="1" id="KW-0732">Signal</keyword>